<reference evidence="3" key="1">
    <citation type="journal article" date="2019" name="Int. J. Syst. Evol. Microbiol.">
        <title>The Global Catalogue of Microorganisms (GCM) 10K type strain sequencing project: providing services to taxonomists for standard genome sequencing and annotation.</title>
        <authorList>
            <consortium name="The Broad Institute Genomics Platform"/>
            <consortium name="The Broad Institute Genome Sequencing Center for Infectious Disease"/>
            <person name="Wu L."/>
            <person name="Ma J."/>
        </authorList>
    </citation>
    <scope>NUCLEOTIDE SEQUENCE [LARGE SCALE GENOMIC DNA]</scope>
    <source>
        <strain evidence="3">KCTC 52237</strain>
    </source>
</reference>
<dbReference type="SUPFAM" id="SSF53448">
    <property type="entry name" value="Nucleotide-diphospho-sugar transferases"/>
    <property type="match status" value="1"/>
</dbReference>
<evidence type="ECO:0000313" key="2">
    <source>
        <dbReference type="EMBL" id="MFC3115787.1"/>
    </source>
</evidence>
<dbReference type="RefSeq" id="WP_378118443.1">
    <property type="nucleotide sequence ID" value="NZ_JBHRTF010000004.1"/>
</dbReference>
<dbReference type="Pfam" id="PF00535">
    <property type="entry name" value="Glycos_transf_2"/>
    <property type="match status" value="1"/>
</dbReference>
<accession>A0ABV7FH39</accession>
<organism evidence="2 3">
    <name type="scientific">Cellvibrio fontiphilus</name>
    <dbReference type="NCBI Taxonomy" id="1815559"/>
    <lineage>
        <taxon>Bacteria</taxon>
        <taxon>Pseudomonadati</taxon>
        <taxon>Pseudomonadota</taxon>
        <taxon>Gammaproteobacteria</taxon>
        <taxon>Cellvibrionales</taxon>
        <taxon>Cellvibrionaceae</taxon>
        <taxon>Cellvibrio</taxon>
    </lineage>
</organism>
<proteinExistence type="predicted"/>
<comment type="caution">
    <text evidence="2">The sequence shown here is derived from an EMBL/GenBank/DDBJ whole genome shotgun (WGS) entry which is preliminary data.</text>
</comment>
<dbReference type="EMBL" id="JBHRTF010000004">
    <property type="protein sequence ID" value="MFC3115787.1"/>
    <property type="molecule type" value="Genomic_DNA"/>
</dbReference>
<dbReference type="PANTHER" id="PTHR10859">
    <property type="entry name" value="GLYCOSYL TRANSFERASE"/>
    <property type="match status" value="1"/>
</dbReference>
<evidence type="ECO:0000259" key="1">
    <source>
        <dbReference type="Pfam" id="PF00535"/>
    </source>
</evidence>
<feature type="domain" description="Glycosyltransferase 2-like" evidence="1">
    <location>
        <begin position="5"/>
        <end position="133"/>
    </location>
</feature>
<dbReference type="Proteomes" id="UP001595555">
    <property type="component" value="Unassembled WGS sequence"/>
</dbReference>
<keyword evidence="3" id="KW-1185">Reference proteome</keyword>
<dbReference type="Gene3D" id="3.90.550.10">
    <property type="entry name" value="Spore Coat Polysaccharide Biosynthesis Protein SpsA, Chain A"/>
    <property type="match status" value="1"/>
</dbReference>
<dbReference type="CDD" id="cd04179">
    <property type="entry name" value="DPM_DPG-synthase_like"/>
    <property type="match status" value="1"/>
</dbReference>
<dbReference type="InterPro" id="IPR029044">
    <property type="entry name" value="Nucleotide-diphossugar_trans"/>
</dbReference>
<gene>
    <name evidence="2" type="ORF">ACFODX_09485</name>
</gene>
<evidence type="ECO:0000313" key="3">
    <source>
        <dbReference type="Proteomes" id="UP001595555"/>
    </source>
</evidence>
<name>A0ABV7FH39_9GAMM</name>
<dbReference type="InterPro" id="IPR001173">
    <property type="entry name" value="Glyco_trans_2-like"/>
</dbReference>
<dbReference type="PANTHER" id="PTHR10859:SF91">
    <property type="entry name" value="DOLICHYL-PHOSPHATE BETA-GLUCOSYLTRANSFERASE"/>
    <property type="match status" value="1"/>
</dbReference>
<sequence length="245" mass="27794">MNCCLLIPHYNHERQFVAFLPQLVATGLPLIVVDDGSHESSRTQVASALAQYPNTYFFTLQRNRGKGGAVKAGAVFARNLGFTHALQIDADGQHNVADVEAFLRLAQQHPDAIICGKPVFDTSAPKARVYGRKVTDFWVALETLSLRIKDGLCGFRIYPLTQIENVFDHYFVGNRMDFDTELLVKAVWLNTPLIFINTKVIYPEQSVSHFNYLRDNLLLIKLHSRLMLGMLVRLPLLLWQRVRGK</sequence>
<protein>
    <submittedName>
        <fullName evidence="2">Glycosyltransferase family 2 protein</fullName>
    </submittedName>
</protein>